<dbReference type="Gene3D" id="2.60.120.1440">
    <property type="match status" value="1"/>
</dbReference>
<dbReference type="PANTHER" id="PTHR30273">
    <property type="entry name" value="PERIPLASMIC SIGNAL SENSOR AND SIGMA FACTOR ACTIVATOR FECR-RELATED"/>
    <property type="match status" value="1"/>
</dbReference>
<keyword evidence="2" id="KW-1133">Transmembrane helix</keyword>
<dbReference type="EMBL" id="JBHRTS010000003">
    <property type="protein sequence ID" value="MFC3193980.1"/>
    <property type="molecule type" value="Genomic_DNA"/>
</dbReference>
<evidence type="ECO:0000256" key="1">
    <source>
        <dbReference type="SAM" id="MobiDB-lite"/>
    </source>
</evidence>
<feature type="transmembrane region" description="Helical" evidence="2">
    <location>
        <begin position="55"/>
        <end position="74"/>
    </location>
</feature>
<protein>
    <submittedName>
        <fullName evidence="4">FecR family protein</fullName>
    </submittedName>
</protein>
<organism evidence="4 5">
    <name type="scientific">Marinicella sediminis</name>
    <dbReference type="NCBI Taxonomy" id="1792834"/>
    <lineage>
        <taxon>Bacteria</taxon>
        <taxon>Pseudomonadati</taxon>
        <taxon>Pseudomonadota</taxon>
        <taxon>Gammaproteobacteria</taxon>
        <taxon>Lysobacterales</taxon>
        <taxon>Marinicellaceae</taxon>
        <taxon>Marinicella</taxon>
    </lineage>
</organism>
<keyword evidence="2" id="KW-0472">Membrane</keyword>
<keyword evidence="5" id="KW-1185">Reference proteome</keyword>
<reference evidence="5" key="1">
    <citation type="journal article" date="2019" name="Int. J. Syst. Evol. Microbiol.">
        <title>The Global Catalogue of Microorganisms (GCM) 10K type strain sequencing project: providing services to taxonomists for standard genome sequencing and annotation.</title>
        <authorList>
            <consortium name="The Broad Institute Genomics Platform"/>
            <consortium name="The Broad Institute Genome Sequencing Center for Infectious Disease"/>
            <person name="Wu L."/>
            <person name="Ma J."/>
        </authorList>
    </citation>
    <scope>NUCLEOTIDE SEQUENCE [LARGE SCALE GENOMIC DNA]</scope>
    <source>
        <strain evidence="5">KCTC 42953</strain>
    </source>
</reference>
<feature type="compositionally biased region" description="Basic residues" evidence="1">
    <location>
        <begin position="35"/>
        <end position="47"/>
    </location>
</feature>
<dbReference type="Pfam" id="PF04773">
    <property type="entry name" value="FecR"/>
    <property type="match status" value="1"/>
</dbReference>
<evidence type="ECO:0000313" key="4">
    <source>
        <dbReference type="EMBL" id="MFC3193980.1"/>
    </source>
</evidence>
<dbReference type="InterPro" id="IPR006860">
    <property type="entry name" value="FecR"/>
</dbReference>
<dbReference type="PANTHER" id="PTHR30273:SF2">
    <property type="entry name" value="PROTEIN FECR"/>
    <property type="match status" value="1"/>
</dbReference>
<dbReference type="Proteomes" id="UP001595533">
    <property type="component" value="Unassembled WGS sequence"/>
</dbReference>
<dbReference type="RefSeq" id="WP_077412145.1">
    <property type="nucleotide sequence ID" value="NZ_JBHRTS010000003.1"/>
</dbReference>
<feature type="region of interest" description="Disordered" evidence="1">
    <location>
        <begin position="15"/>
        <end position="47"/>
    </location>
</feature>
<accession>A0ABV7J7B7</accession>
<feature type="domain" description="FecR protein" evidence="3">
    <location>
        <begin position="119"/>
        <end position="207"/>
    </location>
</feature>
<gene>
    <name evidence="4" type="ORF">ACFODZ_06985</name>
</gene>
<evidence type="ECO:0000259" key="3">
    <source>
        <dbReference type="Pfam" id="PF04773"/>
    </source>
</evidence>
<sequence length="331" mass="37395">MADKPNKAVNIDQLLGQLNSRTEPEADRSATSKAAVRKHWQQTVKRQQRQRRVRFQWAMAASVMLMVTFSLLNMNHQQGPAEPIVWGTLLAASGQVNIQPPGQHWQPWQPAQSIVSGSRIETADDSHLSFRLADNSQIRLAAKTLITTADQSIFLQRGQLYHDTDEALTAAPLIINTSLGEVQHIGTRYLVSKQNNQLTVAVRSGEVSIHPVHQTTPGQRLIENQVMAMTDQGTSNIRPISKHDALWDWTFQAQPAFNLHNKSLHEFIQWYARQTGLQVDWQGLESPSKRVRLQGNIENMNAEQAIQTVFLTTSYRYQIANGKLQISQQKK</sequence>
<dbReference type="InterPro" id="IPR012373">
    <property type="entry name" value="Ferrdict_sens_TM"/>
</dbReference>
<evidence type="ECO:0000313" key="5">
    <source>
        <dbReference type="Proteomes" id="UP001595533"/>
    </source>
</evidence>
<keyword evidence="2" id="KW-0812">Transmembrane</keyword>
<comment type="caution">
    <text evidence="4">The sequence shown here is derived from an EMBL/GenBank/DDBJ whole genome shotgun (WGS) entry which is preliminary data.</text>
</comment>
<proteinExistence type="predicted"/>
<evidence type="ECO:0000256" key="2">
    <source>
        <dbReference type="SAM" id="Phobius"/>
    </source>
</evidence>
<name>A0ABV7J7B7_9GAMM</name>